<keyword evidence="3" id="KW-0132">Cell division</keyword>
<sequence length="437" mass="48060">MKKNRKKPLAAAGMIVVLLLAGIIFFFTYYQVDEVQVMGSSHYSEKQIKKMVLRGPLASNSVLAPILYTKKDTKDVPFIQGYTVTRLNRHTICVSVKEKDIVGCIPYLDSYIYFDRNGTFIESSTVRNEKVPFFDGIKVKHVLYNEELPIKDKTVMNTAVALSTIFQKNDKIPDHIEFGDDGQISLLYGDITVKLGKDEYLEDKMARVLAILPMISGKKGILHVENVNDSSKIITLEQEQDETADTAESWTGGYDEEGNYTGEGEYDENGNYVGPKPQSDLEYALSKWVGGYDEEGDYTGSGEYDADMNYVGPAPTEESMSVNGSWKGGYRADGGYDGVSEYDRDGNYVGSAENAQNSDSADNLDSSSEDGSDSSQDNSMDVSGTGTDENNSDSDGTAYDSSSDGDYSSESDSGYSDESDSYDGYSDGDYSDESAYE</sequence>
<organism evidence="3 4">
    <name type="scientific">Blautia aquisgranensis</name>
    <dbReference type="NCBI Taxonomy" id="3133153"/>
    <lineage>
        <taxon>Bacteria</taxon>
        <taxon>Bacillati</taxon>
        <taxon>Bacillota</taxon>
        <taxon>Clostridia</taxon>
        <taxon>Lachnospirales</taxon>
        <taxon>Lachnospiraceae</taxon>
        <taxon>Blautia</taxon>
    </lineage>
</organism>
<dbReference type="GO" id="GO:0051301">
    <property type="term" value="P:cell division"/>
    <property type="evidence" value="ECO:0007669"/>
    <property type="project" value="UniProtKB-KW"/>
</dbReference>
<evidence type="ECO:0000313" key="3">
    <source>
        <dbReference type="EMBL" id="MEQ2370154.1"/>
    </source>
</evidence>
<evidence type="ECO:0000256" key="1">
    <source>
        <dbReference type="SAM" id="MobiDB-lite"/>
    </source>
</evidence>
<keyword evidence="2" id="KW-0812">Transmembrane</keyword>
<feature type="transmembrane region" description="Helical" evidence="2">
    <location>
        <begin position="9"/>
        <end position="30"/>
    </location>
</feature>
<feature type="compositionally biased region" description="Acidic residues" evidence="1">
    <location>
        <begin position="254"/>
        <end position="268"/>
    </location>
</feature>
<feature type="compositionally biased region" description="Low complexity" evidence="1">
    <location>
        <begin position="393"/>
        <end position="414"/>
    </location>
</feature>
<dbReference type="Proteomes" id="UP001473063">
    <property type="component" value="Unassembled WGS sequence"/>
</dbReference>
<name>A0ABV1BC03_9FIRM</name>
<reference evidence="3 4" key="1">
    <citation type="submission" date="2024-03" db="EMBL/GenBank/DDBJ databases">
        <title>Human intestinal bacterial collection.</title>
        <authorList>
            <person name="Pauvert C."/>
            <person name="Hitch T.C.A."/>
            <person name="Clavel T."/>
        </authorList>
    </citation>
    <scope>NUCLEOTIDE SEQUENCE [LARGE SCALE GENOMIC DNA]</scope>
    <source>
        <strain evidence="3 4">CLA-JM-H16</strain>
    </source>
</reference>
<feature type="region of interest" description="Disordered" evidence="1">
    <location>
        <begin position="239"/>
        <end position="278"/>
    </location>
</feature>
<keyword evidence="4" id="KW-1185">Reference proteome</keyword>
<keyword evidence="3" id="KW-0131">Cell cycle</keyword>
<feature type="region of interest" description="Disordered" evidence="1">
    <location>
        <begin position="310"/>
        <end position="437"/>
    </location>
</feature>
<protein>
    <submittedName>
        <fullName evidence="3">Cell division septal protein</fullName>
    </submittedName>
</protein>
<dbReference type="RefSeq" id="WP_349056160.1">
    <property type="nucleotide sequence ID" value="NZ_JBBMEJ010000003.1"/>
</dbReference>
<accession>A0ABV1BC03</accession>
<evidence type="ECO:0000256" key="2">
    <source>
        <dbReference type="SAM" id="Phobius"/>
    </source>
</evidence>
<gene>
    <name evidence="3" type="ORF">WMO28_04195</name>
</gene>
<feature type="compositionally biased region" description="Polar residues" evidence="1">
    <location>
        <begin position="380"/>
        <end position="389"/>
    </location>
</feature>
<keyword evidence="2" id="KW-1133">Transmembrane helix</keyword>
<dbReference type="EMBL" id="JBBMEJ010000003">
    <property type="protein sequence ID" value="MEQ2370154.1"/>
    <property type="molecule type" value="Genomic_DNA"/>
</dbReference>
<proteinExistence type="predicted"/>
<comment type="caution">
    <text evidence="3">The sequence shown here is derived from an EMBL/GenBank/DDBJ whole genome shotgun (WGS) entry which is preliminary data.</text>
</comment>
<keyword evidence="2" id="KW-0472">Membrane</keyword>
<evidence type="ECO:0000313" key="4">
    <source>
        <dbReference type="Proteomes" id="UP001473063"/>
    </source>
</evidence>